<sequence>MANQEDEDLKAALRQSMQQHESPEPKRSKPRENSGVGGGAPQPEESPEVRTRRIQRELMAAAAEKRLAAAKSAAATAAENVESGRDVRIEKQMAEVKSAAVKNVEGVKDVKIEGLEGDSKGKGVNVENVEGRSRISGTSISVLEAEKLFFMIFGNRVSKDVLAQWSNQGIR</sequence>
<evidence type="ECO:0000256" key="1">
    <source>
        <dbReference type="SAM" id="MobiDB-lite"/>
    </source>
</evidence>
<dbReference type="Pfam" id="PF02809">
    <property type="entry name" value="UIM"/>
    <property type="match status" value="1"/>
</dbReference>
<organism evidence="2">
    <name type="scientific">Sesamum latifolium</name>
    <dbReference type="NCBI Taxonomy" id="2727402"/>
    <lineage>
        <taxon>Eukaryota</taxon>
        <taxon>Viridiplantae</taxon>
        <taxon>Streptophyta</taxon>
        <taxon>Embryophyta</taxon>
        <taxon>Tracheophyta</taxon>
        <taxon>Spermatophyta</taxon>
        <taxon>Magnoliopsida</taxon>
        <taxon>eudicotyledons</taxon>
        <taxon>Gunneridae</taxon>
        <taxon>Pentapetalae</taxon>
        <taxon>asterids</taxon>
        <taxon>lamiids</taxon>
        <taxon>Lamiales</taxon>
        <taxon>Pedaliaceae</taxon>
        <taxon>Sesamum</taxon>
    </lineage>
</organism>
<comment type="caution">
    <text evidence="2">The sequence shown here is derived from an EMBL/GenBank/DDBJ whole genome shotgun (WGS) entry which is preliminary data.</text>
</comment>
<evidence type="ECO:0000313" key="2">
    <source>
        <dbReference type="EMBL" id="KAL0432281.1"/>
    </source>
</evidence>
<gene>
    <name evidence="2" type="ORF">Slati_2562400</name>
</gene>
<feature type="compositionally biased region" description="Basic and acidic residues" evidence="1">
    <location>
        <begin position="21"/>
        <end position="32"/>
    </location>
</feature>
<reference evidence="2" key="1">
    <citation type="submission" date="2020-06" db="EMBL/GenBank/DDBJ databases">
        <authorList>
            <person name="Li T."/>
            <person name="Hu X."/>
            <person name="Zhang T."/>
            <person name="Song X."/>
            <person name="Zhang H."/>
            <person name="Dai N."/>
            <person name="Sheng W."/>
            <person name="Hou X."/>
            <person name="Wei L."/>
        </authorList>
    </citation>
    <scope>NUCLEOTIDE SEQUENCE</scope>
    <source>
        <strain evidence="2">KEN1</strain>
        <tissue evidence="2">Leaf</tissue>
    </source>
</reference>
<name>A0AAW2VWP9_9LAMI</name>
<dbReference type="EMBL" id="JACGWN010000009">
    <property type="protein sequence ID" value="KAL0432281.1"/>
    <property type="molecule type" value="Genomic_DNA"/>
</dbReference>
<protein>
    <submittedName>
        <fullName evidence="2">Uncharacterized protein</fullName>
    </submittedName>
</protein>
<dbReference type="AlphaFoldDB" id="A0AAW2VWP9"/>
<feature type="region of interest" description="Disordered" evidence="1">
    <location>
        <begin position="1"/>
        <end position="55"/>
    </location>
</feature>
<dbReference type="PROSITE" id="PS50330">
    <property type="entry name" value="UIM"/>
    <property type="match status" value="1"/>
</dbReference>
<reference evidence="2" key="2">
    <citation type="journal article" date="2024" name="Plant">
        <title>Genomic evolution and insights into agronomic trait innovations of Sesamum species.</title>
        <authorList>
            <person name="Miao H."/>
            <person name="Wang L."/>
            <person name="Qu L."/>
            <person name="Liu H."/>
            <person name="Sun Y."/>
            <person name="Le M."/>
            <person name="Wang Q."/>
            <person name="Wei S."/>
            <person name="Zheng Y."/>
            <person name="Lin W."/>
            <person name="Duan Y."/>
            <person name="Cao H."/>
            <person name="Xiong S."/>
            <person name="Wang X."/>
            <person name="Wei L."/>
            <person name="Li C."/>
            <person name="Ma Q."/>
            <person name="Ju M."/>
            <person name="Zhao R."/>
            <person name="Li G."/>
            <person name="Mu C."/>
            <person name="Tian Q."/>
            <person name="Mei H."/>
            <person name="Zhang T."/>
            <person name="Gao T."/>
            <person name="Zhang H."/>
        </authorList>
    </citation>
    <scope>NUCLEOTIDE SEQUENCE</scope>
    <source>
        <strain evidence="2">KEN1</strain>
    </source>
</reference>
<dbReference type="InterPro" id="IPR003903">
    <property type="entry name" value="UIM_dom"/>
</dbReference>
<accession>A0AAW2VWP9</accession>
<proteinExistence type="predicted"/>